<accession>A0A1B7XC68</accession>
<dbReference type="InterPro" id="IPR046516">
    <property type="entry name" value="DUF6694"/>
</dbReference>
<dbReference type="PROSITE" id="PS51257">
    <property type="entry name" value="PROKAR_LIPOPROTEIN"/>
    <property type="match status" value="1"/>
</dbReference>
<dbReference type="PATRIC" id="fig|1560234.3.peg.754"/>
<dbReference type="Pfam" id="PF20404">
    <property type="entry name" value="DUF6694"/>
    <property type="match status" value="1"/>
</dbReference>
<dbReference type="AlphaFoldDB" id="A0A1B7XC68"/>
<keyword evidence="3" id="KW-1185">Reference proteome</keyword>
<dbReference type="RefSeq" id="WP_066855064.1">
    <property type="nucleotide sequence ID" value="NZ_JXMS01000015.1"/>
</dbReference>
<organism evidence="2 3">
    <name type="scientific">Halodesulfovibrio spirochaetisodalis</name>
    <dbReference type="NCBI Taxonomy" id="1560234"/>
    <lineage>
        <taxon>Bacteria</taxon>
        <taxon>Pseudomonadati</taxon>
        <taxon>Thermodesulfobacteriota</taxon>
        <taxon>Desulfovibrionia</taxon>
        <taxon>Desulfovibrionales</taxon>
        <taxon>Desulfovibrionaceae</taxon>
        <taxon>Halodesulfovibrio</taxon>
    </lineage>
</organism>
<protein>
    <recommendedName>
        <fullName evidence="4">DUF5105 domain-containing protein</fullName>
    </recommendedName>
</protein>
<name>A0A1B7XC68_9BACT</name>
<evidence type="ECO:0008006" key="4">
    <source>
        <dbReference type="Google" id="ProtNLM"/>
    </source>
</evidence>
<feature type="signal peptide" evidence="1">
    <location>
        <begin position="1"/>
        <end position="18"/>
    </location>
</feature>
<keyword evidence="1" id="KW-0732">Signal</keyword>
<reference evidence="2 3" key="1">
    <citation type="submission" date="2015-01" db="EMBL/GenBank/DDBJ databases">
        <title>Desulfovibrio sp. JC271 draft genome sequence.</title>
        <authorList>
            <person name="Shivani Y."/>
            <person name="Subhash Y."/>
            <person name="Sasikala C."/>
            <person name="Ramana C.V."/>
        </authorList>
    </citation>
    <scope>NUCLEOTIDE SEQUENCE [LARGE SCALE GENOMIC DNA]</scope>
    <source>
        <strain evidence="2 3">JC271</strain>
    </source>
</reference>
<dbReference type="EMBL" id="JXMS01000015">
    <property type="protein sequence ID" value="OBQ51467.1"/>
    <property type="molecule type" value="Genomic_DNA"/>
</dbReference>
<dbReference type="OrthoDB" id="5465284at2"/>
<evidence type="ECO:0000313" key="2">
    <source>
        <dbReference type="EMBL" id="OBQ51467.1"/>
    </source>
</evidence>
<sequence>MKRVISFFIPFTLVFILAGCTPTIDGTSEEAFTASYQKVMDDVPEKDKLRVKAAFAVFKVKKTLEATLEGTLSASGIQKKVYAAMDGKTANDILVLTGQDKITEEKE</sequence>
<proteinExistence type="predicted"/>
<evidence type="ECO:0000313" key="3">
    <source>
        <dbReference type="Proteomes" id="UP000091979"/>
    </source>
</evidence>
<evidence type="ECO:0000256" key="1">
    <source>
        <dbReference type="SAM" id="SignalP"/>
    </source>
</evidence>
<comment type="caution">
    <text evidence="2">The sequence shown here is derived from an EMBL/GenBank/DDBJ whole genome shotgun (WGS) entry which is preliminary data.</text>
</comment>
<dbReference type="Proteomes" id="UP000091979">
    <property type="component" value="Unassembled WGS sequence"/>
</dbReference>
<gene>
    <name evidence="2" type="ORF">SP90_09615</name>
</gene>
<feature type="chain" id="PRO_5008600505" description="DUF5105 domain-containing protein" evidence="1">
    <location>
        <begin position="19"/>
        <end position="107"/>
    </location>
</feature>